<feature type="transmembrane region" description="Helical" evidence="1">
    <location>
        <begin position="21"/>
        <end position="42"/>
    </location>
</feature>
<organism evidence="2">
    <name type="scientific">Panicum hallii</name>
    <dbReference type="NCBI Taxonomy" id="206008"/>
    <lineage>
        <taxon>Eukaryota</taxon>
        <taxon>Viridiplantae</taxon>
        <taxon>Streptophyta</taxon>
        <taxon>Embryophyta</taxon>
        <taxon>Tracheophyta</taxon>
        <taxon>Spermatophyta</taxon>
        <taxon>Magnoliopsida</taxon>
        <taxon>Liliopsida</taxon>
        <taxon>Poales</taxon>
        <taxon>Poaceae</taxon>
        <taxon>PACMAD clade</taxon>
        <taxon>Panicoideae</taxon>
        <taxon>Panicodae</taxon>
        <taxon>Paniceae</taxon>
        <taxon>Panicinae</taxon>
        <taxon>Panicum</taxon>
        <taxon>Panicum sect. Panicum</taxon>
    </lineage>
</organism>
<dbReference type="Proteomes" id="UP000243499">
    <property type="component" value="Chromosome 7"/>
</dbReference>
<accession>A0A2T8IEA0</accession>
<dbReference type="EMBL" id="CM008052">
    <property type="protein sequence ID" value="PVH35999.1"/>
    <property type="molecule type" value="Genomic_DNA"/>
</dbReference>
<sequence>MNFQSSLLHPECKSGPSSSKLLLFGLRFNSNCFALFSFILIYNLCFLTYCYNCDGCFLIAGG</sequence>
<name>A0A2T8IEA0_9POAL</name>
<reference evidence="2" key="1">
    <citation type="submission" date="2018-04" db="EMBL/GenBank/DDBJ databases">
        <title>WGS assembly of Panicum hallii.</title>
        <authorList>
            <person name="Lovell J."/>
            <person name="Jenkins J."/>
            <person name="Lowry D."/>
            <person name="Mamidi S."/>
            <person name="Sreedasyam A."/>
            <person name="Weng X."/>
            <person name="Barry K."/>
            <person name="Bonette J."/>
            <person name="Campitelli B."/>
            <person name="Daum C."/>
            <person name="Gordon S."/>
            <person name="Gould B."/>
            <person name="Lipzen A."/>
            <person name="Macqueen A."/>
            <person name="Palacio-Mejia J."/>
            <person name="Plott C."/>
            <person name="Shakirov E."/>
            <person name="Shu S."/>
            <person name="Yoshinaga Y."/>
            <person name="Zane M."/>
            <person name="Rokhsar D."/>
            <person name="Grimwood J."/>
            <person name="Schmutz J."/>
            <person name="Juenger T."/>
        </authorList>
    </citation>
    <scope>NUCLEOTIDE SEQUENCE [LARGE SCALE GENOMIC DNA]</scope>
    <source>
        <strain evidence="2">FIL2</strain>
    </source>
</reference>
<proteinExistence type="predicted"/>
<gene>
    <name evidence="2" type="ORF">PAHAL_7G332000</name>
</gene>
<dbReference type="AlphaFoldDB" id="A0A2T8IEA0"/>
<keyword evidence="1" id="KW-0812">Transmembrane</keyword>
<protein>
    <submittedName>
        <fullName evidence="2">Uncharacterized protein</fullName>
    </submittedName>
</protein>
<keyword evidence="1" id="KW-1133">Transmembrane helix</keyword>
<evidence type="ECO:0000256" key="1">
    <source>
        <dbReference type="SAM" id="Phobius"/>
    </source>
</evidence>
<dbReference type="Gramene" id="PVH35999">
    <property type="protein sequence ID" value="PVH35999"/>
    <property type="gene ID" value="PAHAL_7G332000"/>
</dbReference>
<evidence type="ECO:0000313" key="2">
    <source>
        <dbReference type="EMBL" id="PVH35999.1"/>
    </source>
</evidence>
<keyword evidence="1" id="KW-0472">Membrane</keyword>